<name>A0A7R8ZGK3_9CRUS</name>
<evidence type="ECO:0000256" key="7">
    <source>
        <dbReference type="ARBA" id="ARBA00023136"/>
    </source>
</evidence>
<evidence type="ECO:0000256" key="6">
    <source>
        <dbReference type="ARBA" id="ARBA00022989"/>
    </source>
</evidence>
<evidence type="ECO:0000313" key="11">
    <source>
        <dbReference type="EMBL" id="CAD7222737.1"/>
    </source>
</evidence>
<dbReference type="EC" id="3.4.24.85" evidence="3"/>
<keyword evidence="7" id="KW-0472">Membrane</keyword>
<gene>
    <name evidence="11" type="ORF">CTOB1V02_LOCUS736</name>
</gene>
<feature type="domain" description="Peptidase M50" evidence="10">
    <location>
        <begin position="141"/>
        <end position="447"/>
    </location>
</feature>
<keyword evidence="6" id="KW-1133">Transmembrane helix</keyword>
<dbReference type="AlphaFoldDB" id="A0A7R8ZGK3"/>
<evidence type="ECO:0000256" key="8">
    <source>
        <dbReference type="ARBA" id="ARBA00032658"/>
    </source>
</evidence>
<dbReference type="Pfam" id="PF02163">
    <property type="entry name" value="Peptidase_M50"/>
    <property type="match status" value="1"/>
</dbReference>
<dbReference type="PANTHER" id="PTHR13325">
    <property type="entry name" value="PROTEASE M50 MEMBRANE-BOUND TRANSCRIPTION FACTOR SITE 2 PROTEASE"/>
    <property type="match status" value="1"/>
</dbReference>
<proteinExistence type="predicted"/>
<evidence type="ECO:0000256" key="4">
    <source>
        <dbReference type="ARBA" id="ARBA00014400"/>
    </source>
</evidence>
<evidence type="ECO:0000256" key="9">
    <source>
        <dbReference type="ARBA" id="ARBA00045828"/>
    </source>
</evidence>
<evidence type="ECO:0000256" key="1">
    <source>
        <dbReference type="ARBA" id="ARBA00001350"/>
    </source>
</evidence>
<comment type="subcellular location">
    <subcellularLocation>
        <location evidence="2">Endomembrane system</location>
        <topology evidence="2">Multi-pass membrane protein</topology>
    </subcellularLocation>
</comment>
<dbReference type="PANTHER" id="PTHR13325:SF3">
    <property type="entry name" value="MEMBRANE-BOUND TRANSCRIPTION FACTOR SITE-2 PROTEASE"/>
    <property type="match status" value="1"/>
</dbReference>
<dbReference type="InterPro" id="IPR008915">
    <property type="entry name" value="Peptidase_M50"/>
</dbReference>
<sequence>MLWLNLSMGWVVLVGAICLVHLCVFIGWKKLSHRCPSLSLPAPLTIGWATTALSTPLYVMGVRNLNLWSVWFSLGRLLTVLLLLPTCFLLVQSAAKPFLTWIISWLIPSLSPSVEQVEKDPLFIPAIPGLTFPWQHAWQIFLALLIASCLHEVGHALAAACKKVRSSSVGVMLIFCLPTFYVNFPPEPIATLSATDQLSIFCAGIWHNLALSAGAGLLSILASEDTWNVINSIEKRSSLFSELPVGSHLLSMNGCFLEDSRQGFVTCLDDASRRGICWKDDVVRRMATGSESVHSNCCLSSLASTHVCFRNFRARTAQGHSEGVARYVCLPPREMMRKHGTEKFCDLSNRSGLSCGNPSVGCYQTPFADERETADKLFVLEHSQSPKPVLFLGSKAELGHSLSLGSHPTPFLSYLSSLSLTLGLLNLVPCFGLDGQMIVEALVTYLWPSGSPVRRAQVVWWMSLAGTSLLTMTLASALLGIG</sequence>
<evidence type="ECO:0000256" key="5">
    <source>
        <dbReference type="ARBA" id="ARBA00022692"/>
    </source>
</evidence>
<organism evidence="11">
    <name type="scientific">Cyprideis torosa</name>
    <dbReference type="NCBI Taxonomy" id="163714"/>
    <lineage>
        <taxon>Eukaryota</taxon>
        <taxon>Metazoa</taxon>
        <taxon>Ecdysozoa</taxon>
        <taxon>Arthropoda</taxon>
        <taxon>Crustacea</taxon>
        <taxon>Oligostraca</taxon>
        <taxon>Ostracoda</taxon>
        <taxon>Podocopa</taxon>
        <taxon>Podocopida</taxon>
        <taxon>Cytherocopina</taxon>
        <taxon>Cytheroidea</taxon>
        <taxon>Cytherideidae</taxon>
        <taxon>Cyprideis</taxon>
    </lineage>
</organism>
<comment type="catalytic activity">
    <reaction evidence="1">
        <text>Cleaves several transcription factors that are type-2 transmembrane proteins within membrane-spanning domains. Known substrates include sterol regulatory element-binding protein (SREBP) -1, SREBP-2 and forms of the transcriptional activator ATF6. SREBP-2 is cleaved at the site 477-DRSRILL-|-CVLTFLCLSFNPLTSLLQWGGA-505. The residues Asn-Pro, 11 residues distal to the site of cleavage in the membrane-spanning domain, are important for cleavage by S2P endopeptidase. Replacement of either of these residues does not prevent cleavage, but there is no cleavage if both of these residues are replaced.</text>
        <dbReference type="EC" id="3.4.24.85"/>
    </reaction>
</comment>
<evidence type="ECO:0000259" key="10">
    <source>
        <dbReference type="Pfam" id="PF02163"/>
    </source>
</evidence>
<accession>A0A7R8ZGK3</accession>
<dbReference type="GO" id="GO:0031293">
    <property type="term" value="P:membrane protein intracellular domain proteolysis"/>
    <property type="evidence" value="ECO:0007669"/>
    <property type="project" value="TreeGrafter"/>
</dbReference>
<dbReference type="GO" id="GO:0004222">
    <property type="term" value="F:metalloendopeptidase activity"/>
    <property type="evidence" value="ECO:0007669"/>
    <property type="project" value="InterPro"/>
</dbReference>
<dbReference type="PRINTS" id="PR01000">
    <property type="entry name" value="SREBPS2PTASE"/>
</dbReference>
<dbReference type="EMBL" id="OB660098">
    <property type="protein sequence ID" value="CAD7222737.1"/>
    <property type="molecule type" value="Genomic_DNA"/>
</dbReference>
<protein>
    <recommendedName>
        <fullName evidence="4">Membrane-bound transcription factor site-2 protease</fullName>
        <ecNumber evidence="3">3.4.24.85</ecNumber>
    </recommendedName>
    <alternativeName>
        <fullName evidence="8">Endopeptidase S2P</fullName>
    </alternativeName>
</protein>
<dbReference type="GO" id="GO:1905897">
    <property type="term" value="P:regulation of response to endoplasmic reticulum stress"/>
    <property type="evidence" value="ECO:0007669"/>
    <property type="project" value="TreeGrafter"/>
</dbReference>
<evidence type="ECO:0000256" key="2">
    <source>
        <dbReference type="ARBA" id="ARBA00004127"/>
    </source>
</evidence>
<reference evidence="11" key="1">
    <citation type="submission" date="2020-11" db="EMBL/GenBank/DDBJ databases">
        <authorList>
            <person name="Tran Van P."/>
        </authorList>
    </citation>
    <scope>NUCLEOTIDE SEQUENCE</scope>
</reference>
<dbReference type="GO" id="GO:0012505">
    <property type="term" value="C:endomembrane system"/>
    <property type="evidence" value="ECO:0007669"/>
    <property type="project" value="UniProtKB-SubCell"/>
</dbReference>
<keyword evidence="5" id="KW-0812">Transmembrane</keyword>
<evidence type="ECO:0000256" key="3">
    <source>
        <dbReference type="ARBA" id="ARBA00012347"/>
    </source>
</evidence>
<dbReference type="GO" id="GO:0005737">
    <property type="term" value="C:cytoplasm"/>
    <property type="evidence" value="ECO:0007669"/>
    <property type="project" value="TreeGrafter"/>
</dbReference>
<dbReference type="InterPro" id="IPR001193">
    <property type="entry name" value="MBTPS2"/>
</dbReference>
<dbReference type="OrthoDB" id="69989at2759"/>
<dbReference type="GO" id="GO:0016020">
    <property type="term" value="C:membrane"/>
    <property type="evidence" value="ECO:0007669"/>
    <property type="project" value="InterPro"/>
</dbReference>
<comment type="function">
    <text evidence="9">Zinc metalloprotease that mediates intramembrane proteolysis of proteins such as ATF6, ATF6B, SREBF1/SREBP1 and SREBF2/SREBP2. Catalyzes the second step in the proteolytic activation of the sterol regulatory element-binding proteins (SREBPs) SREBF1/SREBP1 and SREBF2/SREBP2: cleaves SREBPs within the first transmembrane segment, thereby releasing the N-terminal segment with a portion of the transmembrane segment attached. Mature N-terminal SREBP fragments shuttle to the nucleus and activate gene transcription. Also mediates the second step in the proteolytic activation of the cyclic AMP-dependent transcription factor ATF-6 (ATF6 and ATF6B). Involved in intramembrane proteolysis during bone formation. In astrocytes and osteoblasts, upon DNA damage and ER stress, mediates the second step of the regulated intramembrane proteolytic activation of the transcription factor CREB3L1, leading to the inhibition of cell-cycle progression.</text>
</comment>